<dbReference type="CDD" id="cd11410">
    <property type="entry name" value="bHLH_O_HES"/>
    <property type="match status" value="1"/>
</dbReference>
<keyword evidence="2" id="KW-0805">Transcription regulation</keyword>
<evidence type="ECO:0000259" key="6">
    <source>
        <dbReference type="PROSITE" id="PS50888"/>
    </source>
</evidence>
<evidence type="ECO:0000256" key="1">
    <source>
        <dbReference type="ARBA" id="ARBA00004123"/>
    </source>
</evidence>
<dbReference type="Pfam" id="PF00010">
    <property type="entry name" value="HLH"/>
    <property type="match status" value="1"/>
</dbReference>
<dbReference type="PROSITE" id="PS50888">
    <property type="entry name" value="BHLH"/>
    <property type="match status" value="1"/>
</dbReference>
<sequence>MATEYKHAERKFKKHMVEKRRRNRINYALDQLKKIVLNGLQKDPSQYDKMEKADILDLTVSYLFKVKTNNPITALARRFTSTPVTSYPATPCDYFAPVTSQGREEPPRNVTSPLNCIPFDENNNAVGQVNLNYSNLPPQPAQPLTPPSVNFDNYNDQHSLPPSENEEIDIESIENDSLEDLNNSWSSTSSNDHDDDDVSEGGDNATCEKDDMWRPW</sequence>
<dbReference type="GO" id="GO:0005634">
    <property type="term" value="C:nucleus"/>
    <property type="evidence" value="ECO:0007669"/>
    <property type="project" value="UniProtKB-SubCell"/>
</dbReference>
<feature type="compositionally biased region" description="Low complexity" evidence="5">
    <location>
        <begin position="180"/>
        <end position="190"/>
    </location>
</feature>
<dbReference type="SUPFAM" id="SSF47459">
    <property type="entry name" value="HLH, helix-loop-helix DNA-binding domain"/>
    <property type="match status" value="1"/>
</dbReference>
<dbReference type="InterPro" id="IPR036638">
    <property type="entry name" value="HLH_DNA-bd_sf"/>
</dbReference>
<evidence type="ECO:0000256" key="4">
    <source>
        <dbReference type="ARBA" id="ARBA00023242"/>
    </source>
</evidence>
<proteinExistence type="evidence at transcript level"/>
<evidence type="ECO:0000256" key="2">
    <source>
        <dbReference type="ARBA" id="ARBA00023015"/>
    </source>
</evidence>
<feature type="region of interest" description="Disordered" evidence="5">
    <location>
        <begin position="133"/>
        <end position="216"/>
    </location>
</feature>
<comment type="subcellular location">
    <subcellularLocation>
        <location evidence="1">Nucleus</location>
    </subcellularLocation>
</comment>
<evidence type="ECO:0000313" key="7">
    <source>
        <dbReference type="EMBL" id="AGS55446.1"/>
    </source>
</evidence>
<dbReference type="GO" id="GO:0046983">
    <property type="term" value="F:protein dimerization activity"/>
    <property type="evidence" value="ECO:0007669"/>
    <property type="project" value="InterPro"/>
</dbReference>
<dbReference type="Gene3D" id="4.10.280.10">
    <property type="entry name" value="Helix-loop-helix DNA-binding domain"/>
    <property type="match status" value="1"/>
</dbReference>
<keyword evidence="3" id="KW-0804">Transcription</keyword>
<reference evidence="7" key="1">
    <citation type="submission" date="2013-05" db="EMBL/GenBank/DDBJ databases">
        <title>Evolution of a prolific family: the HES/Hey genes of the annelid Platynereis.</title>
        <authorList>
            <person name="Balavoine G."/>
            <person name="Gazave E."/>
        </authorList>
    </citation>
    <scope>NUCLEOTIDE SEQUENCE</scope>
</reference>
<feature type="domain" description="BHLH" evidence="6">
    <location>
        <begin position="9"/>
        <end position="66"/>
    </location>
</feature>
<feature type="compositionally biased region" description="Basic and acidic residues" evidence="5">
    <location>
        <begin position="206"/>
        <end position="216"/>
    </location>
</feature>
<dbReference type="InterPro" id="IPR011598">
    <property type="entry name" value="bHLH_dom"/>
</dbReference>
<accession>S5UGP7</accession>
<feature type="compositionally biased region" description="Pro residues" evidence="5">
    <location>
        <begin position="137"/>
        <end position="146"/>
    </location>
</feature>
<dbReference type="InterPro" id="IPR050370">
    <property type="entry name" value="HES_HEY"/>
</dbReference>
<evidence type="ECO:0000256" key="3">
    <source>
        <dbReference type="ARBA" id="ARBA00023163"/>
    </source>
</evidence>
<keyword evidence="4" id="KW-0539">Nucleus</keyword>
<dbReference type="EMBL" id="KC999050">
    <property type="protein sequence ID" value="AGS55446.1"/>
    <property type="molecule type" value="mRNA"/>
</dbReference>
<protein>
    <submittedName>
        <fullName evidence="7">Hairy enhancer of split 12</fullName>
    </submittedName>
</protein>
<gene>
    <name evidence="7" type="primary">Hes12</name>
</gene>
<name>S5UGP7_PLADU</name>
<dbReference type="PANTHER" id="PTHR10985">
    <property type="entry name" value="BASIC HELIX-LOOP-HELIX TRANSCRIPTION FACTOR, HES-RELATED"/>
    <property type="match status" value="1"/>
</dbReference>
<dbReference type="SMART" id="SM00353">
    <property type="entry name" value="HLH"/>
    <property type="match status" value="1"/>
</dbReference>
<organism evidence="7">
    <name type="scientific">Platynereis dumerilii</name>
    <name type="common">Dumeril's clam worm</name>
    <dbReference type="NCBI Taxonomy" id="6359"/>
    <lineage>
        <taxon>Eukaryota</taxon>
        <taxon>Metazoa</taxon>
        <taxon>Spiralia</taxon>
        <taxon>Lophotrochozoa</taxon>
        <taxon>Annelida</taxon>
        <taxon>Polychaeta</taxon>
        <taxon>Errantia</taxon>
        <taxon>Phyllodocida</taxon>
        <taxon>Nereididae</taxon>
        <taxon>Platynereis</taxon>
    </lineage>
</organism>
<feature type="compositionally biased region" description="Polar residues" evidence="5">
    <location>
        <begin position="148"/>
        <end position="162"/>
    </location>
</feature>
<feature type="compositionally biased region" description="Acidic residues" evidence="5">
    <location>
        <begin position="164"/>
        <end position="179"/>
    </location>
</feature>
<evidence type="ECO:0000256" key="5">
    <source>
        <dbReference type="SAM" id="MobiDB-lite"/>
    </source>
</evidence>
<dbReference type="AlphaFoldDB" id="S5UGP7"/>